<name>A0A926EG82_9FIRM</name>
<evidence type="ECO:0000313" key="3">
    <source>
        <dbReference type="Proteomes" id="UP000655830"/>
    </source>
</evidence>
<dbReference type="Proteomes" id="UP000655830">
    <property type="component" value="Unassembled WGS sequence"/>
</dbReference>
<accession>A0A926EG82</accession>
<sequence length="51" mass="5416">MSSEKKIMRFVTGGTLIGSLIGYFLALPYVTVCGLVCLAISGVGMMVSERD</sequence>
<dbReference type="AlphaFoldDB" id="A0A926EG82"/>
<evidence type="ECO:0000256" key="1">
    <source>
        <dbReference type="SAM" id="Phobius"/>
    </source>
</evidence>
<dbReference type="EMBL" id="JACRSY010000013">
    <property type="protein sequence ID" value="MBC8579754.1"/>
    <property type="molecule type" value="Genomic_DNA"/>
</dbReference>
<keyword evidence="3" id="KW-1185">Reference proteome</keyword>
<protein>
    <submittedName>
        <fullName evidence="2">Uncharacterized protein</fullName>
    </submittedName>
</protein>
<comment type="caution">
    <text evidence="2">The sequence shown here is derived from an EMBL/GenBank/DDBJ whole genome shotgun (WGS) entry which is preliminary data.</text>
</comment>
<proteinExistence type="predicted"/>
<gene>
    <name evidence="2" type="ORF">H8718_09455</name>
</gene>
<reference evidence="2" key="1">
    <citation type="submission" date="2020-08" db="EMBL/GenBank/DDBJ databases">
        <title>Genome public.</title>
        <authorList>
            <person name="Liu C."/>
            <person name="Sun Q."/>
        </authorList>
    </citation>
    <scope>NUCLEOTIDE SEQUENCE</scope>
    <source>
        <strain evidence="2">NSJ-12</strain>
    </source>
</reference>
<keyword evidence="1" id="KW-0812">Transmembrane</keyword>
<evidence type="ECO:0000313" key="2">
    <source>
        <dbReference type="EMBL" id="MBC8579754.1"/>
    </source>
</evidence>
<keyword evidence="1" id="KW-0472">Membrane</keyword>
<organism evidence="2 3">
    <name type="scientific">Zhenhengia yiwuensis</name>
    <dbReference type="NCBI Taxonomy" id="2763666"/>
    <lineage>
        <taxon>Bacteria</taxon>
        <taxon>Bacillati</taxon>
        <taxon>Bacillota</taxon>
        <taxon>Clostridia</taxon>
        <taxon>Lachnospirales</taxon>
        <taxon>Lachnospiraceae</taxon>
        <taxon>Zhenhengia</taxon>
    </lineage>
</organism>
<feature type="transmembrane region" description="Helical" evidence="1">
    <location>
        <begin position="20"/>
        <end position="47"/>
    </location>
</feature>
<dbReference type="RefSeq" id="WP_249332709.1">
    <property type="nucleotide sequence ID" value="NZ_JACRSY010000013.1"/>
</dbReference>
<keyword evidence="1" id="KW-1133">Transmembrane helix</keyword>